<evidence type="ECO:0000313" key="1">
    <source>
        <dbReference type="EMBL" id="KKU25435.1"/>
    </source>
</evidence>
<reference evidence="1 2" key="1">
    <citation type="journal article" date="2015" name="Nature">
        <title>rRNA introns, odd ribosomes, and small enigmatic genomes across a large radiation of phyla.</title>
        <authorList>
            <person name="Brown C.T."/>
            <person name="Hug L.A."/>
            <person name="Thomas B.C."/>
            <person name="Sharon I."/>
            <person name="Castelle C.J."/>
            <person name="Singh A."/>
            <person name="Wilkins M.J."/>
            <person name="Williams K.H."/>
            <person name="Banfield J.F."/>
        </authorList>
    </citation>
    <scope>NUCLEOTIDE SEQUENCE [LARGE SCALE GENOMIC DNA]</scope>
</reference>
<comment type="caution">
    <text evidence="1">The sequence shown here is derived from an EMBL/GenBank/DDBJ whole genome shotgun (WGS) entry which is preliminary data.</text>
</comment>
<evidence type="ECO:0000313" key="2">
    <source>
        <dbReference type="Proteomes" id="UP000034175"/>
    </source>
</evidence>
<organism evidence="1 2">
    <name type="scientific">Candidatus Magasanikbacteria bacterium GW2011_GWA2_46_17</name>
    <dbReference type="NCBI Taxonomy" id="1619042"/>
    <lineage>
        <taxon>Bacteria</taxon>
        <taxon>Candidatus Magasanikiibacteriota</taxon>
    </lineage>
</organism>
<accession>A0A0G1RWZ0</accession>
<dbReference type="Proteomes" id="UP000034175">
    <property type="component" value="Unassembled WGS sequence"/>
</dbReference>
<dbReference type="EMBL" id="LCMA01000029">
    <property type="protein sequence ID" value="KKU25435.1"/>
    <property type="molecule type" value="Genomic_DNA"/>
</dbReference>
<sequence length="86" mass="9936">MKQRGIIQIAAQLANRLEHETRSFIASGRAALDSDILQKAVDTHWDKIQTVLIAKIHQKKPRLRKEQNGLRYHDHVIEFELGGRDL</sequence>
<dbReference type="AlphaFoldDB" id="A0A0G1RWZ0"/>
<gene>
    <name evidence="1" type="ORF">UX39_C0029G0005</name>
</gene>
<name>A0A0G1RWZ0_9BACT</name>
<proteinExistence type="predicted"/>
<protein>
    <submittedName>
        <fullName evidence="1">Uncharacterized protein</fullName>
    </submittedName>
</protein>